<dbReference type="PROSITE" id="PS01081">
    <property type="entry name" value="HTH_TETR_1"/>
    <property type="match status" value="1"/>
</dbReference>
<evidence type="ECO:0000256" key="2">
    <source>
        <dbReference type="PROSITE-ProRule" id="PRU00335"/>
    </source>
</evidence>
<dbReference type="EMBL" id="JAUJEB010000001">
    <property type="protein sequence ID" value="MDN5211100.1"/>
    <property type="molecule type" value="Genomic_DNA"/>
</dbReference>
<dbReference type="Pfam" id="PF13972">
    <property type="entry name" value="TetR"/>
    <property type="match status" value="1"/>
</dbReference>
<reference evidence="4" key="1">
    <citation type="submission" date="2023-06" db="EMBL/GenBank/DDBJ databases">
        <title>Genomic of Agaribacillus aureum.</title>
        <authorList>
            <person name="Wang G."/>
        </authorList>
    </citation>
    <scope>NUCLEOTIDE SEQUENCE</scope>
    <source>
        <strain evidence="4">BMA12</strain>
    </source>
</reference>
<dbReference type="InterPro" id="IPR023772">
    <property type="entry name" value="DNA-bd_HTH_TetR-type_CS"/>
</dbReference>
<protein>
    <submittedName>
        <fullName evidence="4">TetR/AcrR family transcriptional regulator</fullName>
    </submittedName>
</protein>
<evidence type="ECO:0000313" key="4">
    <source>
        <dbReference type="EMBL" id="MDN5211100.1"/>
    </source>
</evidence>
<dbReference type="PANTHER" id="PTHR43479">
    <property type="entry name" value="ACREF/ENVCD OPERON REPRESSOR-RELATED"/>
    <property type="match status" value="1"/>
</dbReference>
<feature type="DNA-binding region" description="H-T-H motif" evidence="2">
    <location>
        <begin position="24"/>
        <end position="43"/>
    </location>
</feature>
<dbReference type="InterPro" id="IPR050624">
    <property type="entry name" value="HTH-type_Tx_Regulator"/>
</dbReference>
<comment type="caution">
    <text evidence="4">The sequence shown here is derived from an EMBL/GenBank/DDBJ whole genome shotgun (WGS) entry which is preliminary data.</text>
</comment>
<dbReference type="PANTHER" id="PTHR43479:SF11">
    <property type="entry name" value="ACREF_ENVCD OPERON REPRESSOR-RELATED"/>
    <property type="match status" value="1"/>
</dbReference>
<accession>A0ABT8L2Q7</accession>
<sequence>MNNRERILTAALKLFNSRGVLKVSVRDICEELNISPGNFSYHFPDKELVVNELYHRMSDKIHDVVASIPYNQASVTFFLETHRLIFLIQNEYRFFYLNLFEILTHFRGIKKSFAARYRQEKAFAREFMALYAQKGVLVPGLTDEQYQRIVDVGMILNNAWMVDAEINAKSSMKKKMIHYMQLCCGRLEPYLTSAARKEYLAYFEELASKS</sequence>
<gene>
    <name evidence="4" type="ORF">QQ020_03535</name>
</gene>
<keyword evidence="5" id="KW-1185">Reference proteome</keyword>
<dbReference type="Gene3D" id="1.10.357.10">
    <property type="entry name" value="Tetracycline Repressor, domain 2"/>
    <property type="match status" value="1"/>
</dbReference>
<dbReference type="PROSITE" id="PS50977">
    <property type="entry name" value="HTH_TETR_2"/>
    <property type="match status" value="1"/>
</dbReference>
<evidence type="ECO:0000313" key="5">
    <source>
        <dbReference type="Proteomes" id="UP001172083"/>
    </source>
</evidence>
<dbReference type="PRINTS" id="PR00455">
    <property type="entry name" value="HTHTETR"/>
</dbReference>
<proteinExistence type="predicted"/>
<dbReference type="Pfam" id="PF00440">
    <property type="entry name" value="TetR_N"/>
    <property type="match status" value="1"/>
</dbReference>
<name>A0ABT8L2Q7_9BACT</name>
<dbReference type="RefSeq" id="WP_346756436.1">
    <property type="nucleotide sequence ID" value="NZ_JAUJEB010000001.1"/>
</dbReference>
<keyword evidence="1 2" id="KW-0238">DNA-binding</keyword>
<organism evidence="4 5">
    <name type="scientific">Agaribacillus aureus</name>
    <dbReference type="NCBI Taxonomy" id="3051825"/>
    <lineage>
        <taxon>Bacteria</taxon>
        <taxon>Pseudomonadati</taxon>
        <taxon>Bacteroidota</taxon>
        <taxon>Cytophagia</taxon>
        <taxon>Cytophagales</taxon>
        <taxon>Splendidivirgaceae</taxon>
        <taxon>Agaribacillus</taxon>
    </lineage>
</organism>
<dbReference type="SUPFAM" id="SSF46689">
    <property type="entry name" value="Homeodomain-like"/>
    <property type="match status" value="1"/>
</dbReference>
<dbReference type="Proteomes" id="UP001172083">
    <property type="component" value="Unassembled WGS sequence"/>
</dbReference>
<dbReference type="InterPro" id="IPR025722">
    <property type="entry name" value="TetR"/>
</dbReference>
<evidence type="ECO:0000256" key="1">
    <source>
        <dbReference type="ARBA" id="ARBA00023125"/>
    </source>
</evidence>
<evidence type="ECO:0000259" key="3">
    <source>
        <dbReference type="PROSITE" id="PS50977"/>
    </source>
</evidence>
<dbReference type="InterPro" id="IPR009057">
    <property type="entry name" value="Homeodomain-like_sf"/>
</dbReference>
<feature type="domain" description="HTH tetR-type" evidence="3">
    <location>
        <begin position="1"/>
        <end position="61"/>
    </location>
</feature>
<dbReference type="InterPro" id="IPR001647">
    <property type="entry name" value="HTH_TetR"/>
</dbReference>